<evidence type="ECO:0000256" key="1">
    <source>
        <dbReference type="SAM" id="MobiDB-lite"/>
    </source>
</evidence>
<name>E6PWG1_9ZZZZ</name>
<dbReference type="EMBL" id="CABM01000070">
    <property type="protein sequence ID" value="CBH99268.1"/>
    <property type="molecule type" value="Genomic_DNA"/>
</dbReference>
<sequence length="108" mass="12075">MPIIRQGISSAAVDALTKTLHVTQSELASALGIPERTLARRQGTTPSHRQRLGTTPVECSAGRAKCRHPRRSQRSAQPAVPVFREDRNRRITRVRDRSAVDPPMKFRP</sequence>
<feature type="domain" description="Antitoxin Xre-like helix-turn-helix" evidence="2">
    <location>
        <begin position="3"/>
        <end position="41"/>
    </location>
</feature>
<accession>E6PWG1</accession>
<dbReference type="Pfam" id="PF20432">
    <property type="entry name" value="Xre-like-HTH"/>
    <property type="match status" value="1"/>
</dbReference>
<evidence type="ECO:0000259" key="2">
    <source>
        <dbReference type="Pfam" id="PF20432"/>
    </source>
</evidence>
<organism evidence="3">
    <name type="scientific">mine drainage metagenome</name>
    <dbReference type="NCBI Taxonomy" id="410659"/>
    <lineage>
        <taxon>unclassified sequences</taxon>
        <taxon>metagenomes</taxon>
        <taxon>ecological metagenomes</taxon>
    </lineage>
</organism>
<protein>
    <recommendedName>
        <fullName evidence="2">Antitoxin Xre-like helix-turn-helix domain-containing protein</fullName>
    </recommendedName>
</protein>
<reference evidence="3" key="1">
    <citation type="submission" date="2009-10" db="EMBL/GenBank/DDBJ databases">
        <title>Diversity of trophic interactions inside an arsenic-rich microbial ecosystem.</title>
        <authorList>
            <person name="Bertin P.N."/>
            <person name="Heinrich-Salmeron A."/>
            <person name="Pelletier E."/>
            <person name="Goulhen-Chollet F."/>
            <person name="Arsene-Ploetze F."/>
            <person name="Gallien S."/>
            <person name="Calteau A."/>
            <person name="Vallenet D."/>
            <person name="Casiot C."/>
            <person name="Chane-Woon-Ming B."/>
            <person name="Giloteaux L."/>
            <person name="Barakat M."/>
            <person name="Bonnefoy V."/>
            <person name="Bruneel O."/>
            <person name="Chandler M."/>
            <person name="Cleiss J."/>
            <person name="Duran R."/>
            <person name="Elbaz-Poulichet F."/>
            <person name="Fonknechten N."/>
            <person name="Lauga B."/>
            <person name="Mornico D."/>
            <person name="Ortet P."/>
            <person name="Schaeffer C."/>
            <person name="Siguier P."/>
            <person name="Alexander Thil Smith A."/>
            <person name="Van Dorsselaer A."/>
            <person name="Weissenbach J."/>
            <person name="Medigue C."/>
            <person name="Le Paslier D."/>
        </authorList>
    </citation>
    <scope>NUCLEOTIDE SEQUENCE</scope>
</reference>
<gene>
    <name evidence="3" type="ORF">CARN2_0450</name>
</gene>
<dbReference type="GO" id="GO:0003677">
    <property type="term" value="F:DNA binding"/>
    <property type="evidence" value="ECO:0007669"/>
    <property type="project" value="InterPro"/>
</dbReference>
<feature type="region of interest" description="Disordered" evidence="1">
    <location>
        <begin position="33"/>
        <end position="108"/>
    </location>
</feature>
<evidence type="ECO:0000313" key="3">
    <source>
        <dbReference type="EMBL" id="CBH99268.1"/>
    </source>
</evidence>
<comment type="caution">
    <text evidence="3">The sequence shown here is derived from an EMBL/GenBank/DDBJ whole genome shotgun (WGS) entry which is preliminary data.</text>
</comment>
<feature type="compositionally biased region" description="Basic and acidic residues" evidence="1">
    <location>
        <begin position="83"/>
        <end position="99"/>
    </location>
</feature>
<dbReference type="InterPro" id="IPR046847">
    <property type="entry name" value="Xre-like_HTH"/>
</dbReference>
<proteinExistence type="predicted"/>
<dbReference type="AlphaFoldDB" id="E6PWG1"/>
<feature type="compositionally biased region" description="Basic residues" evidence="1">
    <location>
        <begin position="64"/>
        <end position="73"/>
    </location>
</feature>